<dbReference type="FunFam" id="2.70.170.10:FF:000028">
    <property type="entry name" value="AcetylCholine Receptor"/>
    <property type="match status" value="1"/>
</dbReference>
<evidence type="ECO:0000256" key="5">
    <source>
        <dbReference type="SAM" id="Phobius"/>
    </source>
</evidence>
<feature type="domain" description="Neurotransmitter-gated ion-channel transmembrane" evidence="8">
    <location>
        <begin position="239"/>
        <end position="350"/>
    </location>
</feature>
<dbReference type="Gene3D" id="2.70.170.10">
    <property type="entry name" value="Neurotransmitter-gated ion-channel ligand-binding domain"/>
    <property type="match status" value="1"/>
</dbReference>
<evidence type="ECO:0000256" key="1">
    <source>
        <dbReference type="ARBA" id="ARBA00004141"/>
    </source>
</evidence>
<feature type="transmembrane region" description="Helical" evidence="5">
    <location>
        <begin position="264"/>
        <end position="282"/>
    </location>
</feature>
<dbReference type="Proteomes" id="UP000005408">
    <property type="component" value="Unassembled WGS sequence"/>
</dbReference>
<sequence>MMAILNVTIYLVVSMFLLPGPSSGGTLEHYNNLYNTTLNGYNKDCRPVKVQSTVTYAFLSFYLKSIADLDEVSSKLVTVGLFTIIWEDENIKWNPDEYGNTTLLYIDESLVWKPSMALLNTMSTNVGLLGLKQSKVRYFSHGSALWNIADRFQTTCEFDTTYFPFDKQTCEMQIMAWDYTTTVLMIFPLNTTVDLTYYSENGAWELLSTTTRSEKLSYYSVAVFSLHLKRRPLYFVIYILIPLCTMLILNTLVFMLPPDSGERVGYSIDCLLALTVLITLVSEGLPQNSNPMPVIGYVLTVFLIISAIICVETIFILRLHHTEENKEIPPFLRKIYNILNCATCKKRSGSVRAYSSHTDLKKVEELDKQKKPDVLPLTWKELSSCLDSFCFISSLFSVIIVGIVFFIIVAVKS</sequence>
<reference evidence="9" key="1">
    <citation type="submission" date="2022-08" db="UniProtKB">
        <authorList>
            <consortium name="EnsemblMetazoa"/>
        </authorList>
    </citation>
    <scope>IDENTIFICATION</scope>
    <source>
        <strain evidence="9">05x7-T-G4-1.051#20</strain>
    </source>
</reference>
<evidence type="ECO:0000259" key="7">
    <source>
        <dbReference type="Pfam" id="PF02931"/>
    </source>
</evidence>
<evidence type="ECO:0008006" key="11">
    <source>
        <dbReference type="Google" id="ProtNLM"/>
    </source>
</evidence>
<keyword evidence="10" id="KW-1185">Reference proteome</keyword>
<dbReference type="GO" id="GO:0005230">
    <property type="term" value="F:extracellular ligand-gated monoatomic ion channel activity"/>
    <property type="evidence" value="ECO:0007669"/>
    <property type="project" value="InterPro"/>
</dbReference>
<protein>
    <recommendedName>
        <fullName evidence="11">Neuronal acetylcholine receptor subunit alpha-6</fullName>
    </recommendedName>
</protein>
<dbReference type="SUPFAM" id="SSF90112">
    <property type="entry name" value="Neurotransmitter-gated ion-channel transmembrane pore"/>
    <property type="match status" value="1"/>
</dbReference>
<dbReference type="InterPro" id="IPR036734">
    <property type="entry name" value="Neur_chan_lig-bd_sf"/>
</dbReference>
<dbReference type="GO" id="GO:0016020">
    <property type="term" value="C:membrane"/>
    <property type="evidence" value="ECO:0007669"/>
    <property type="project" value="UniProtKB-SubCell"/>
</dbReference>
<comment type="subcellular location">
    <subcellularLocation>
        <location evidence="1">Membrane</location>
        <topology evidence="1">Multi-pass membrane protein</topology>
    </subcellularLocation>
</comment>
<organism evidence="9 10">
    <name type="scientific">Magallana gigas</name>
    <name type="common">Pacific oyster</name>
    <name type="synonym">Crassostrea gigas</name>
    <dbReference type="NCBI Taxonomy" id="29159"/>
    <lineage>
        <taxon>Eukaryota</taxon>
        <taxon>Metazoa</taxon>
        <taxon>Spiralia</taxon>
        <taxon>Lophotrochozoa</taxon>
        <taxon>Mollusca</taxon>
        <taxon>Bivalvia</taxon>
        <taxon>Autobranchia</taxon>
        <taxon>Pteriomorphia</taxon>
        <taxon>Ostreida</taxon>
        <taxon>Ostreoidea</taxon>
        <taxon>Ostreidae</taxon>
        <taxon>Magallana</taxon>
    </lineage>
</organism>
<dbReference type="GO" id="GO:0004888">
    <property type="term" value="F:transmembrane signaling receptor activity"/>
    <property type="evidence" value="ECO:0007669"/>
    <property type="project" value="InterPro"/>
</dbReference>
<feature type="chain" id="PRO_5036472879" description="Neuronal acetylcholine receptor subunit alpha-6" evidence="6">
    <location>
        <begin position="25"/>
        <end position="413"/>
    </location>
</feature>
<evidence type="ECO:0000313" key="10">
    <source>
        <dbReference type="Proteomes" id="UP000005408"/>
    </source>
</evidence>
<dbReference type="SUPFAM" id="SSF63712">
    <property type="entry name" value="Nicotinic receptor ligand binding domain-like"/>
    <property type="match status" value="1"/>
</dbReference>
<evidence type="ECO:0000259" key="8">
    <source>
        <dbReference type="Pfam" id="PF02932"/>
    </source>
</evidence>
<evidence type="ECO:0000256" key="3">
    <source>
        <dbReference type="ARBA" id="ARBA00022989"/>
    </source>
</evidence>
<dbReference type="Pfam" id="PF02932">
    <property type="entry name" value="Neur_chan_memb"/>
    <property type="match status" value="1"/>
</dbReference>
<name>A0A8W8NRX0_MAGGI</name>
<dbReference type="InterPro" id="IPR006029">
    <property type="entry name" value="Neurotrans-gated_channel_TM"/>
</dbReference>
<dbReference type="EnsemblMetazoa" id="G7727.1">
    <property type="protein sequence ID" value="G7727.1:cds"/>
    <property type="gene ID" value="G7727"/>
</dbReference>
<feature type="transmembrane region" description="Helical" evidence="5">
    <location>
        <begin position="389"/>
        <end position="411"/>
    </location>
</feature>
<dbReference type="InterPro" id="IPR006202">
    <property type="entry name" value="Neur_chan_lig-bd"/>
</dbReference>
<dbReference type="InterPro" id="IPR036719">
    <property type="entry name" value="Neuro-gated_channel_TM_sf"/>
</dbReference>
<dbReference type="PRINTS" id="PR00252">
    <property type="entry name" value="NRIONCHANNEL"/>
</dbReference>
<dbReference type="CDD" id="cd18989">
    <property type="entry name" value="LGIC_ECD_cation"/>
    <property type="match status" value="1"/>
</dbReference>
<proteinExistence type="predicted"/>
<keyword evidence="3 5" id="KW-1133">Transmembrane helix</keyword>
<accession>A0A8W8NRX0</accession>
<evidence type="ECO:0000256" key="2">
    <source>
        <dbReference type="ARBA" id="ARBA00022692"/>
    </source>
</evidence>
<dbReference type="CDD" id="cd19051">
    <property type="entry name" value="LGIC_TM_cation"/>
    <property type="match status" value="1"/>
</dbReference>
<keyword evidence="2 5" id="KW-0812">Transmembrane</keyword>
<dbReference type="InterPro" id="IPR038050">
    <property type="entry name" value="Neuro_actylchol_rec"/>
</dbReference>
<feature type="transmembrane region" description="Helical" evidence="5">
    <location>
        <begin position="233"/>
        <end position="257"/>
    </location>
</feature>
<dbReference type="Pfam" id="PF02931">
    <property type="entry name" value="Neur_chan_LBD"/>
    <property type="match status" value="1"/>
</dbReference>
<evidence type="ECO:0000256" key="4">
    <source>
        <dbReference type="ARBA" id="ARBA00023136"/>
    </source>
</evidence>
<dbReference type="Gene3D" id="1.20.58.390">
    <property type="entry name" value="Neurotransmitter-gated ion-channel transmembrane domain"/>
    <property type="match status" value="1"/>
</dbReference>
<keyword evidence="4 5" id="KW-0472">Membrane</keyword>
<keyword evidence="6" id="KW-0732">Signal</keyword>
<dbReference type="AlphaFoldDB" id="A0A8W8NRX0"/>
<dbReference type="InterPro" id="IPR006201">
    <property type="entry name" value="Neur_channel"/>
</dbReference>
<feature type="transmembrane region" description="Helical" evidence="5">
    <location>
        <begin position="294"/>
        <end position="317"/>
    </location>
</feature>
<evidence type="ECO:0000256" key="6">
    <source>
        <dbReference type="SAM" id="SignalP"/>
    </source>
</evidence>
<dbReference type="PANTHER" id="PTHR18945">
    <property type="entry name" value="NEUROTRANSMITTER GATED ION CHANNEL"/>
    <property type="match status" value="1"/>
</dbReference>
<evidence type="ECO:0000313" key="9">
    <source>
        <dbReference type="EnsemblMetazoa" id="G7727.1:cds"/>
    </source>
</evidence>
<feature type="signal peptide" evidence="6">
    <location>
        <begin position="1"/>
        <end position="24"/>
    </location>
</feature>
<feature type="domain" description="Neurotransmitter-gated ion-channel ligand-binding" evidence="7">
    <location>
        <begin position="32"/>
        <end position="232"/>
    </location>
</feature>